<organism evidence="3 4">
    <name type="scientific">Halomicronema hongdechloris C2206</name>
    <dbReference type="NCBI Taxonomy" id="1641165"/>
    <lineage>
        <taxon>Bacteria</taxon>
        <taxon>Bacillati</taxon>
        <taxon>Cyanobacteriota</taxon>
        <taxon>Cyanophyceae</taxon>
        <taxon>Nodosilineales</taxon>
        <taxon>Nodosilineaceae</taxon>
        <taxon>Halomicronema</taxon>
    </lineage>
</organism>
<keyword evidence="1" id="KW-0732">Signal</keyword>
<protein>
    <submittedName>
        <fullName evidence="3">Bacterial ionotropic glutamate receptor</fullName>
    </submittedName>
</protein>
<keyword evidence="3" id="KW-0675">Receptor</keyword>
<dbReference type="SMART" id="SM00062">
    <property type="entry name" value="PBPb"/>
    <property type="match status" value="1"/>
</dbReference>
<dbReference type="PANTHER" id="PTHR35936">
    <property type="entry name" value="MEMBRANE-BOUND LYTIC MUREIN TRANSGLYCOSYLASE F"/>
    <property type="match status" value="1"/>
</dbReference>
<gene>
    <name evidence="3" type="ORF">XM38_049160</name>
</gene>
<dbReference type="Pfam" id="PF00497">
    <property type="entry name" value="SBP_bac_3"/>
    <property type="match status" value="1"/>
</dbReference>
<keyword evidence="4" id="KW-1185">Reference proteome</keyword>
<dbReference type="PANTHER" id="PTHR35936:SF35">
    <property type="entry name" value="L-CYSTINE-BINDING PROTEIN TCYJ"/>
    <property type="match status" value="1"/>
</dbReference>
<dbReference type="STRING" id="1641165.XM38_19130"/>
<feature type="domain" description="Solute-binding protein family 3/N-terminal" evidence="2">
    <location>
        <begin position="29"/>
        <end position="249"/>
    </location>
</feature>
<dbReference type="Proteomes" id="UP000191901">
    <property type="component" value="Chromosome"/>
</dbReference>
<dbReference type="AlphaFoldDB" id="A0A1Z3HUK2"/>
<dbReference type="SUPFAM" id="SSF53850">
    <property type="entry name" value="Periplasmic binding protein-like II"/>
    <property type="match status" value="1"/>
</dbReference>
<accession>A0A1Z3HUK2</accession>
<dbReference type="InterPro" id="IPR001638">
    <property type="entry name" value="Solute-binding_3/MltF_N"/>
</dbReference>
<sequence>MNIQGLGLANQDTSFDPPMSFTTVRPDHLSIIASDFDARPMSFLKDGERMGYEPAVTKAVCELLGLKPMWFNLPMQDFYTALSTGQYDVIWFKQAITQDRRAWADFTRPYGRFDEAILVRDESPIHEPKDLAGKRLGGLDGGTSLDLAQYLPELELMPFPGNNRVLPDMLQALKDKKIDAIIDDALVLMAAEANDPTFRVAFPMPTRLPFGVGVLPGNRELLEALNRAITSLIADGSLNKLWGRWIPYVPYPF</sequence>
<name>A0A1Z3HUK2_9CYAN</name>
<dbReference type="RefSeq" id="WP_225889395.1">
    <property type="nucleotide sequence ID" value="NZ_CP021983.2"/>
</dbReference>
<dbReference type="CDD" id="cd13530">
    <property type="entry name" value="PBP2_peptides_like"/>
    <property type="match status" value="1"/>
</dbReference>
<dbReference type="Gene3D" id="3.40.190.10">
    <property type="entry name" value="Periplasmic binding protein-like II"/>
    <property type="match status" value="2"/>
</dbReference>
<evidence type="ECO:0000313" key="4">
    <source>
        <dbReference type="Proteomes" id="UP000191901"/>
    </source>
</evidence>
<evidence type="ECO:0000256" key="1">
    <source>
        <dbReference type="ARBA" id="ARBA00022729"/>
    </source>
</evidence>
<dbReference type="EMBL" id="CP021983">
    <property type="protein sequence ID" value="ASC73942.1"/>
    <property type="molecule type" value="Genomic_DNA"/>
</dbReference>
<reference evidence="3 4" key="1">
    <citation type="journal article" date="2016" name="Biochim. Biophys. Acta">
        <title>Characterization of red-shifted phycobilisomes isolated from the chlorophyll f-containing cyanobacterium Halomicronema hongdechloris.</title>
        <authorList>
            <person name="Li Y."/>
            <person name="Lin Y."/>
            <person name="Garvey C.J."/>
            <person name="Birch D."/>
            <person name="Corkery R.W."/>
            <person name="Loughlin P.C."/>
            <person name="Scheer H."/>
            <person name="Willows R.D."/>
            <person name="Chen M."/>
        </authorList>
    </citation>
    <scope>NUCLEOTIDE SEQUENCE [LARGE SCALE GENOMIC DNA]</scope>
    <source>
        <strain evidence="3 4">C2206</strain>
    </source>
</reference>
<proteinExistence type="predicted"/>
<evidence type="ECO:0000259" key="2">
    <source>
        <dbReference type="SMART" id="SM00062"/>
    </source>
</evidence>
<evidence type="ECO:0000313" key="3">
    <source>
        <dbReference type="EMBL" id="ASC73942.1"/>
    </source>
</evidence>
<dbReference type="KEGG" id="hhg:XM38_049160"/>